<evidence type="ECO:0000256" key="4">
    <source>
        <dbReference type="ARBA" id="ARBA00022989"/>
    </source>
</evidence>
<dbReference type="EMBL" id="RJKX01000011">
    <property type="protein sequence ID" value="ROQ01605.1"/>
    <property type="molecule type" value="Genomic_DNA"/>
</dbReference>
<dbReference type="InterPro" id="IPR037185">
    <property type="entry name" value="EmrE-like"/>
</dbReference>
<feature type="transmembrane region" description="Helical" evidence="6">
    <location>
        <begin position="77"/>
        <end position="97"/>
    </location>
</feature>
<dbReference type="Pfam" id="PF00892">
    <property type="entry name" value="EamA"/>
    <property type="match status" value="2"/>
</dbReference>
<dbReference type="GO" id="GO:0016020">
    <property type="term" value="C:membrane"/>
    <property type="evidence" value="ECO:0007669"/>
    <property type="project" value="UniProtKB-SubCell"/>
</dbReference>
<keyword evidence="3 6" id="KW-0812">Transmembrane</keyword>
<comment type="subcellular location">
    <subcellularLocation>
        <location evidence="1">Membrane</location>
        <topology evidence="1">Multi-pass membrane protein</topology>
    </subcellularLocation>
</comment>
<feature type="transmembrane region" description="Helical" evidence="6">
    <location>
        <begin position="46"/>
        <end position="65"/>
    </location>
</feature>
<accession>A0A3N1MEN4</accession>
<evidence type="ECO:0000259" key="7">
    <source>
        <dbReference type="Pfam" id="PF00892"/>
    </source>
</evidence>
<keyword evidence="5 6" id="KW-0472">Membrane</keyword>
<comment type="caution">
    <text evidence="8">The sequence shown here is derived from an EMBL/GenBank/DDBJ whole genome shotgun (WGS) entry which is preliminary data.</text>
</comment>
<keyword evidence="9" id="KW-1185">Reference proteome</keyword>
<feature type="domain" description="EamA" evidence="7">
    <location>
        <begin position="158"/>
        <end position="294"/>
    </location>
</feature>
<feature type="transmembrane region" description="Helical" evidence="6">
    <location>
        <begin position="187"/>
        <end position="206"/>
    </location>
</feature>
<evidence type="ECO:0000313" key="8">
    <source>
        <dbReference type="EMBL" id="ROQ01605.1"/>
    </source>
</evidence>
<proteinExistence type="inferred from homology"/>
<sequence>MLCSMSTPAAARPFDLTAALLFALLCFAWGSTWLSLKIGVATAPPVTFAAARFLLAAVPLLAWAAWRGRLAVPLATLVPGALLMVAINYGLMAWGIARVDSGIASVINLATVPTATLLLAVAHGQSRWSAPAVAAVVAGAAGLALMFGPRAGSGAVGGMLAIAAGAVCYAWGGILTKGRPVADPVALAGWQSLAGGILLAAAALAIEPVNADTLAALTRPAALANLAFLAAAGSVIGGSVYLMLLARWDAARVSTYAFVCPVIALGEGVLLDGQRPGALQLVAVALLLLATAFSLSAQTRRAS</sequence>
<protein>
    <submittedName>
        <fullName evidence="8">EamA-like transporter family protein</fullName>
    </submittedName>
</protein>
<keyword evidence="4 6" id="KW-1133">Transmembrane helix</keyword>
<feature type="transmembrane region" description="Helical" evidence="6">
    <location>
        <begin position="128"/>
        <end position="148"/>
    </location>
</feature>
<dbReference type="SUPFAM" id="SSF103481">
    <property type="entry name" value="Multidrug resistance efflux transporter EmrE"/>
    <property type="match status" value="2"/>
</dbReference>
<feature type="transmembrane region" description="Helical" evidence="6">
    <location>
        <begin position="277"/>
        <end position="297"/>
    </location>
</feature>
<gene>
    <name evidence="8" type="ORF">EDC65_0786</name>
</gene>
<dbReference type="Proteomes" id="UP000278222">
    <property type="component" value="Unassembled WGS sequence"/>
</dbReference>
<dbReference type="PANTHER" id="PTHR32322">
    <property type="entry name" value="INNER MEMBRANE TRANSPORTER"/>
    <property type="match status" value="1"/>
</dbReference>
<evidence type="ECO:0000256" key="1">
    <source>
        <dbReference type="ARBA" id="ARBA00004141"/>
    </source>
</evidence>
<name>A0A3N1MEN4_9PROT</name>
<dbReference type="PANTHER" id="PTHR32322:SF2">
    <property type="entry name" value="EAMA DOMAIN-CONTAINING PROTEIN"/>
    <property type="match status" value="1"/>
</dbReference>
<comment type="similarity">
    <text evidence="2">Belongs to the EamA transporter family.</text>
</comment>
<feature type="transmembrane region" description="Helical" evidence="6">
    <location>
        <begin position="154"/>
        <end position="175"/>
    </location>
</feature>
<dbReference type="AlphaFoldDB" id="A0A3N1MEN4"/>
<reference evidence="8 9" key="1">
    <citation type="submission" date="2018-11" db="EMBL/GenBank/DDBJ databases">
        <title>Genomic Encyclopedia of Type Strains, Phase IV (KMG-IV): sequencing the most valuable type-strain genomes for metagenomic binning, comparative biology and taxonomic classification.</title>
        <authorList>
            <person name="Goeker M."/>
        </authorList>
    </citation>
    <scope>NUCLEOTIDE SEQUENCE [LARGE SCALE GENOMIC DNA]</scope>
    <source>
        <strain evidence="8 9">DSM 5900</strain>
    </source>
</reference>
<evidence type="ECO:0000256" key="6">
    <source>
        <dbReference type="SAM" id="Phobius"/>
    </source>
</evidence>
<dbReference type="InterPro" id="IPR000620">
    <property type="entry name" value="EamA_dom"/>
</dbReference>
<feature type="transmembrane region" description="Helical" evidence="6">
    <location>
        <begin position="103"/>
        <end position="121"/>
    </location>
</feature>
<feature type="transmembrane region" description="Helical" evidence="6">
    <location>
        <begin position="253"/>
        <end position="271"/>
    </location>
</feature>
<evidence type="ECO:0000256" key="3">
    <source>
        <dbReference type="ARBA" id="ARBA00022692"/>
    </source>
</evidence>
<evidence type="ECO:0000256" key="5">
    <source>
        <dbReference type="ARBA" id="ARBA00023136"/>
    </source>
</evidence>
<feature type="transmembrane region" description="Helical" evidence="6">
    <location>
        <begin position="226"/>
        <end position="246"/>
    </location>
</feature>
<dbReference type="InterPro" id="IPR050638">
    <property type="entry name" value="AA-Vitamin_Transporters"/>
</dbReference>
<evidence type="ECO:0000256" key="2">
    <source>
        <dbReference type="ARBA" id="ARBA00007362"/>
    </source>
</evidence>
<evidence type="ECO:0000313" key="9">
    <source>
        <dbReference type="Proteomes" id="UP000278222"/>
    </source>
</evidence>
<organism evidence="8 9">
    <name type="scientific">Stella humosa</name>
    <dbReference type="NCBI Taxonomy" id="94"/>
    <lineage>
        <taxon>Bacteria</taxon>
        <taxon>Pseudomonadati</taxon>
        <taxon>Pseudomonadota</taxon>
        <taxon>Alphaproteobacteria</taxon>
        <taxon>Rhodospirillales</taxon>
        <taxon>Stellaceae</taxon>
        <taxon>Stella</taxon>
    </lineage>
</organism>
<feature type="domain" description="EamA" evidence="7">
    <location>
        <begin position="18"/>
        <end position="147"/>
    </location>
</feature>